<evidence type="ECO:0000259" key="3">
    <source>
        <dbReference type="Pfam" id="PF07484"/>
    </source>
</evidence>
<dbReference type="Pfam" id="PF07484">
    <property type="entry name" value="Collar"/>
    <property type="match status" value="1"/>
</dbReference>
<evidence type="ECO:0000313" key="5">
    <source>
        <dbReference type="Proteomes" id="UP000663929"/>
    </source>
</evidence>
<dbReference type="SUPFAM" id="SSF88874">
    <property type="entry name" value="Receptor-binding domain of short tail fibre protein gp12"/>
    <property type="match status" value="1"/>
</dbReference>
<dbReference type="InterPro" id="IPR011083">
    <property type="entry name" value="Phage_tail_collar_dom"/>
</dbReference>
<accession>A0A8A4TG19</accession>
<dbReference type="KEGG" id="scor:J3U87_23630"/>
<reference evidence="4" key="1">
    <citation type="submission" date="2021-03" db="EMBL/GenBank/DDBJ databases">
        <title>Acanthopleuribacteraceae sp. M133.</title>
        <authorList>
            <person name="Wang G."/>
        </authorList>
    </citation>
    <scope>NUCLEOTIDE SEQUENCE</scope>
    <source>
        <strain evidence="4">M133</strain>
    </source>
</reference>
<proteinExistence type="predicted"/>
<organism evidence="4 5">
    <name type="scientific">Sulfidibacter corallicola</name>
    <dbReference type="NCBI Taxonomy" id="2818388"/>
    <lineage>
        <taxon>Bacteria</taxon>
        <taxon>Pseudomonadati</taxon>
        <taxon>Acidobacteriota</taxon>
        <taxon>Holophagae</taxon>
        <taxon>Acanthopleuribacterales</taxon>
        <taxon>Acanthopleuribacteraceae</taxon>
        <taxon>Sulfidibacter</taxon>
    </lineage>
</organism>
<dbReference type="EMBL" id="CP071793">
    <property type="protein sequence ID" value="QTD48583.1"/>
    <property type="molecule type" value="Genomic_DNA"/>
</dbReference>
<dbReference type="CDD" id="cd22641">
    <property type="entry name" value="C24-like"/>
    <property type="match status" value="1"/>
</dbReference>
<keyword evidence="5" id="KW-1185">Reference proteome</keyword>
<name>A0A8A4TG19_SULCO</name>
<feature type="domain" description="Phage tail collar" evidence="3">
    <location>
        <begin position="59"/>
        <end position="113"/>
    </location>
</feature>
<keyword evidence="2" id="KW-0472">Membrane</keyword>
<protein>
    <submittedName>
        <fullName evidence="4">Tail fiber protein</fullName>
    </submittedName>
</protein>
<evidence type="ECO:0000256" key="1">
    <source>
        <dbReference type="SAM" id="MobiDB-lite"/>
    </source>
</evidence>
<dbReference type="InterPro" id="IPR037053">
    <property type="entry name" value="Phage_tail_collar_dom_sf"/>
</dbReference>
<keyword evidence="2" id="KW-0812">Transmembrane</keyword>
<keyword evidence="2" id="KW-1133">Transmembrane helix</keyword>
<feature type="region of interest" description="Disordered" evidence="1">
    <location>
        <begin position="108"/>
        <end position="130"/>
    </location>
</feature>
<dbReference type="Proteomes" id="UP000663929">
    <property type="component" value="Chromosome"/>
</dbReference>
<feature type="compositionally biased region" description="Gly residues" evidence="1">
    <location>
        <begin position="114"/>
        <end position="126"/>
    </location>
</feature>
<feature type="transmembrane region" description="Helical" evidence="2">
    <location>
        <begin position="6"/>
        <end position="28"/>
    </location>
</feature>
<dbReference type="Gene3D" id="3.90.1340.10">
    <property type="entry name" value="Phage tail collar domain"/>
    <property type="match status" value="1"/>
</dbReference>
<sequence length="221" mass="23509">MPPNKFAVLAPPIISGVFAVLAAGVSVWGAMEVTKAKDDTTKAKNEAENAVKGIRVPIGTIVAFAGSKEDVPTEEGWMLCDGRTLPASGYKELESILRSRFGGEARIPDFRGRGPIGAGKGEGTDGQGKPLSDRLLGEALGAEKHMLIKNEMPRHRHSAKQPESMGHFPGEKGRRYIWGGTGTDNDLTGEGGGHSELAWGESVPHNNMQPSLAVNFIIKAK</sequence>
<gene>
    <name evidence="4" type="ORF">J3U87_23630</name>
</gene>
<dbReference type="RefSeq" id="WP_237378235.1">
    <property type="nucleotide sequence ID" value="NZ_CP071793.1"/>
</dbReference>
<dbReference type="AlphaFoldDB" id="A0A8A4TG19"/>
<evidence type="ECO:0000256" key="2">
    <source>
        <dbReference type="SAM" id="Phobius"/>
    </source>
</evidence>
<evidence type="ECO:0000313" key="4">
    <source>
        <dbReference type="EMBL" id="QTD48583.1"/>
    </source>
</evidence>